<sequence>MSAIPANLYYGPEVPVDALPGAVFNDGTCLYRGGEHGWLYMCHLHTVLNTLDSPLAMYAAEPNNGTIAELNEPFAVYHQGNWLELDKDAAPDLNATVVFKDEHVGAIAADSNRTCLVFMVGDIVAQVAFKVTLYLCHKGEVVGLGDYDYVSADNLPQLQRMMFGNRGGGMVEYMELDITSRFIVNKGHLPEVGDTWIDNEFNEYVYSATRLWDRIGKLAFVYKGSLASGIDALRHPGPHNTGDTYLVDNFAYVYNKIVNRFVVLQVDPGNDNTPFDLYPDGALEPIPMQGIYRRSTDALPSEPNGCGYVVIEQDGSHVIYNQYGLRIDCDVVETTERTESRTPMVVIGDNALLRLYYEANGMDPCEGDVWVNDKQLMTFFAGEWTLLPVGRLYTERHQPLRDKVQALRELIDSGRFKSVIDKAREQEFERELAEYDAALKQPQLEQEPKDTSFFAPIKAFFKRLIQ</sequence>
<proteinExistence type="predicted"/>
<reference evidence="2" key="1">
    <citation type="submission" date="2016-03" db="EMBL/GenBank/DDBJ databases">
        <authorList>
            <person name="Sharma R."/>
            <person name="Jensen G.L."/>
            <person name="Kruger J.L."/>
            <person name="Esplin I.N.D."/>
            <person name="Jarvis T.M."/>
            <person name="Merrill B.D."/>
            <person name="Schoenhals J."/>
            <person name="Breakwell D.P."/>
            <person name="Hope S."/>
            <person name="Grose J.H."/>
        </authorList>
    </citation>
    <scope>NUCLEOTIDE SEQUENCE [LARGE SCALE GENOMIC DNA]</scope>
</reference>
<evidence type="ECO:0000313" key="2">
    <source>
        <dbReference type="Proteomes" id="UP000224360"/>
    </source>
</evidence>
<dbReference type="Proteomes" id="UP000224360">
    <property type="component" value="Segment"/>
</dbReference>
<organism evidence="1 2">
    <name type="scientific">Erwinia phage vB_EamM_Deimos-Minion</name>
    <dbReference type="NCBI Taxonomy" id="1815986"/>
    <lineage>
        <taxon>Viruses</taxon>
        <taxon>Duplodnaviria</taxon>
        <taxon>Heunggongvirae</taxon>
        <taxon>Uroviricota</taxon>
        <taxon>Caudoviricetes</taxon>
        <taxon>Chimalliviridae</taxon>
        <taxon>Agricanvirus</taxon>
        <taxon>Agricanvirus deimos</taxon>
    </lineage>
</organism>
<evidence type="ECO:0000313" key="1">
    <source>
        <dbReference type="EMBL" id="ANH52122.1"/>
    </source>
</evidence>
<keyword evidence="2" id="KW-1185">Reference proteome</keyword>
<dbReference type="EMBL" id="KU886225">
    <property type="protein sequence ID" value="ANH52122.1"/>
    <property type="molecule type" value="Genomic_DNA"/>
</dbReference>
<accession>A0A173GEN2</accession>
<protein>
    <submittedName>
        <fullName evidence="1">Uncharacterized protein</fullName>
    </submittedName>
</protein>
<gene>
    <name evidence="1" type="ORF">DM_24</name>
</gene>
<name>A0A173GEN2_9CAUD</name>